<dbReference type="AlphaFoldDB" id="A0A3C1KAE0"/>
<keyword evidence="3" id="KW-0804">Transcription</keyword>
<feature type="domain" description="HTH luxR-type" evidence="4">
    <location>
        <begin position="223"/>
        <end position="288"/>
    </location>
</feature>
<dbReference type="Gene3D" id="1.10.10.10">
    <property type="entry name" value="Winged helix-like DNA-binding domain superfamily/Winged helix DNA-binding domain"/>
    <property type="match status" value="1"/>
</dbReference>
<evidence type="ECO:0000313" key="6">
    <source>
        <dbReference type="Proteomes" id="UP000257479"/>
    </source>
</evidence>
<dbReference type="InterPro" id="IPR000792">
    <property type="entry name" value="Tscrpt_reg_LuxR_C"/>
</dbReference>
<dbReference type="GO" id="GO:0003677">
    <property type="term" value="F:DNA binding"/>
    <property type="evidence" value="ECO:0007669"/>
    <property type="project" value="UniProtKB-KW"/>
</dbReference>
<evidence type="ECO:0000313" key="5">
    <source>
        <dbReference type="EMBL" id="HAN23639.1"/>
    </source>
</evidence>
<dbReference type="SUPFAM" id="SSF46894">
    <property type="entry name" value="C-terminal effector domain of the bipartite response regulators"/>
    <property type="match status" value="1"/>
</dbReference>
<dbReference type="PANTHER" id="PTHR44688">
    <property type="entry name" value="DNA-BINDING TRANSCRIPTIONAL ACTIVATOR DEVR_DOSR"/>
    <property type="match status" value="1"/>
</dbReference>
<dbReference type="InterPro" id="IPR016032">
    <property type="entry name" value="Sig_transdc_resp-reg_C-effctor"/>
</dbReference>
<gene>
    <name evidence="5" type="ORF">DCP95_03595</name>
</gene>
<dbReference type="GO" id="GO:0006355">
    <property type="term" value="P:regulation of DNA-templated transcription"/>
    <property type="evidence" value="ECO:0007669"/>
    <property type="project" value="InterPro"/>
</dbReference>
<dbReference type="PROSITE" id="PS50043">
    <property type="entry name" value="HTH_LUXR_2"/>
    <property type="match status" value="1"/>
</dbReference>
<dbReference type="CDD" id="cd06170">
    <property type="entry name" value="LuxR_C_like"/>
    <property type="match status" value="1"/>
</dbReference>
<keyword evidence="1" id="KW-0805">Transcription regulation</keyword>
<dbReference type="Proteomes" id="UP000257479">
    <property type="component" value="Unassembled WGS sequence"/>
</dbReference>
<name>A0A3C1KAE0_9MICO</name>
<dbReference type="SUPFAM" id="SSF55781">
    <property type="entry name" value="GAF domain-like"/>
    <property type="match status" value="1"/>
</dbReference>
<comment type="caution">
    <text evidence="5">The sequence shown here is derived from an EMBL/GenBank/DDBJ whole genome shotgun (WGS) entry which is preliminary data.</text>
</comment>
<dbReference type="InterPro" id="IPR029016">
    <property type="entry name" value="GAF-like_dom_sf"/>
</dbReference>
<dbReference type="InterPro" id="IPR003018">
    <property type="entry name" value="GAF"/>
</dbReference>
<dbReference type="Gene3D" id="3.30.450.40">
    <property type="match status" value="1"/>
</dbReference>
<proteinExistence type="predicted"/>
<dbReference type="EMBL" id="DMNG01000061">
    <property type="protein sequence ID" value="HAN23639.1"/>
    <property type="molecule type" value="Genomic_DNA"/>
</dbReference>
<dbReference type="PANTHER" id="PTHR44688:SF16">
    <property type="entry name" value="DNA-BINDING TRANSCRIPTIONAL ACTIVATOR DEVR_DOSR"/>
    <property type="match status" value="1"/>
</dbReference>
<keyword evidence="2 5" id="KW-0238">DNA-binding</keyword>
<dbReference type="Pfam" id="PF13185">
    <property type="entry name" value="GAF_2"/>
    <property type="match status" value="1"/>
</dbReference>
<evidence type="ECO:0000259" key="4">
    <source>
        <dbReference type="PROSITE" id="PS50043"/>
    </source>
</evidence>
<evidence type="ECO:0000256" key="2">
    <source>
        <dbReference type="ARBA" id="ARBA00023125"/>
    </source>
</evidence>
<sequence>MRPNHLEATMPDISAAALRPDDRDLLRGILRRLAGGTPGYVLMAGLVDHDAFTITELVGTETDSLHRLFVRAGEGVGGGAVARGRPTAVNDYVGAPQISHQHDAAVRREGLRSMVAVPVTVDGATRAVLYAATRDEGSLGDAVATHLLGGARAIGGELHVRDEVDRRLAALRGVDPTVRADDRDARDAVRVAHAELTALAAATTDPTLAARLLAIDAQLVGARQHDAPQLSARESDVLAQVALGCTYAETARRLTLQPDTVKGYMQTIMAKLGAHSRHEAVATARRLGLLP</sequence>
<dbReference type="SMART" id="SM00421">
    <property type="entry name" value="HTH_LUXR"/>
    <property type="match status" value="1"/>
</dbReference>
<protein>
    <submittedName>
        <fullName evidence="5">DNA-binding response regulator</fullName>
    </submittedName>
</protein>
<dbReference type="InterPro" id="IPR036388">
    <property type="entry name" value="WH-like_DNA-bd_sf"/>
</dbReference>
<dbReference type="OrthoDB" id="4069167at2"/>
<dbReference type="Pfam" id="PF00196">
    <property type="entry name" value="GerE"/>
    <property type="match status" value="1"/>
</dbReference>
<evidence type="ECO:0000256" key="3">
    <source>
        <dbReference type="ARBA" id="ARBA00023163"/>
    </source>
</evidence>
<organism evidence="5 6">
    <name type="scientific">Microbacterium ginsengisoli</name>
    <dbReference type="NCBI Taxonomy" id="400772"/>
    <lineage>
        <taxon>Bacteria</taxon>
        <taxon>Bacillati</taxon>
        <taxon>Actinomycetota</taxon>
        <taxon>Actinomycetes</taxon>
        <taxon>Micrococcales</taxon>
        <taxon>Microbacteriaceae</taxon>
        <taxon>Microbacterium</taxon>
    </lineage>
</organism>
<accession>A0A3C1KAE0</accession>
<dbReference type="PRINTS" id="PR00038">
    <property type="entry name" value="HTHLUXR"/>
</dbReference>
<evidence type="ECO:0000256" key="1">
    <source>
        <dbReference type="ARBA" id="ARBA00023015"/>
    </source>
</evidence>
<reference evidence="5 6" key="1">
    <citation type="journal article" date="2018" name="Nat. Biotechnol.">
        <title>A standardized bacterial taxonomy based on genome phylogeny substantially revises the tree of life.</title>
        <authorList>
            <person name="Parks D.H."/>
            <person name="Chuvochina M."/>
            <person name="Waite D.W."/>
            <person name="Rinke C."/>
            <person name="Skarshewski A."/>
            <person name="Chaumeil P.A."/>
            <person name="Hugenholtz P."/>
        </authorList>
    </citation>
    <scope>NUCLEOTIDE SEQUENCE [LARGE SCALE GENOMIC DNA]</scope>
    <source>
        <strain evidence="5">UBA9152</strain>
    </source>
</reference>